<dbReference type="AlphaFoldDB" id="A0A511VCD9"/>
<reference evidence="1 2" key="1">
    <citation type="submission" date="2019-07" db="EMBL/GenBank/DDBJ databases">
        <title>Whole genome shotgun sequence of Aneurinibacillus danicus NBRC 102444.</title>
        <authorList>
            <person name="Hosoyama A."/>
            <person name="Uohara A."/>
            <person name="Ohji S."/>
            <person name="Ichikawa N."/>
        </authorList>
    </citation>
    <scope>NUCLEOTIDE SEQUENCE [LARGE SCALE GENOMIC DNA]</scope>
    <source>
        <strain evidence="1 2">NBRC 102444</strain>
    </source>
</reference>
<dbReference type="Proteomes" id="UP000321157">
    <property type="component" value="Unassembled WGS sequence"/>
</dbReference>
<sequence length="50" mass="5855">MKERGFTLEKQVGQTLEKVDFFKGYKRPEYFKDGGKCDCKNCSCKKGERL</sequence>
<organism evidence="1 2">
    <name type="scientific">Aneurinibacillus danicus</name>
    <dbReference type="NCBI Taxonomy" id="267746"/>
    <lineage>
        <taxon>Bacteria</taxon>
        <taxon>Bacillati</taxon>
        <taxon>Bacillota</taxon>
        <taxon>Bacilli</taxon>
        <taxon>Bacillales</taxon>
        <taxon>Paenibacillaceae</taxon>
        <taxon>Aneurinibacillus group</taxon>
        <taxon>Aneurinibacillus</taxon>
    </lineage>
</organism>
<dbReference type="RefSeq" id="WP_170230393.1">
    <property type="nucleotide sequence ID" value="NZ_BJXX01000202.1"/>
</dbReference>
<comment type="caution">
    <text evidence="1">The sequence shown here is derived from an EMBL/GenBank/DDBJ whole genome shotgun (WGS) entry which is preliminary data.</text>
</comment>
<keyword evidence="2" id="KW-1185">Reference proteome</keyword>
<protein>
    <submittedName>
        <fullName evidence="1">Uncharacterized protein</fullName>
    </submittedName>
</protein>
<name>A0A511VCD9_9BACL</name>
<evidence type="ECO:0000313" key="2">
    <source>
        <dbReference type="Proteomes" id="UP000321157"/>
    </source>
</evidence>
<accession>A0A511VCD9</accession>
<dbReference type="EMBL" id="BJXX01000202">
    <property type="protein sequence ID" value="GEN36577.1"/>
    <property type="molecule type" value="Genomic_DNA"/>
</dbReference>
<proteinExistence type="predicted"/>
<evidence type="ECO:0000313" key="1">
    <source>
        <dbReference type="EMBL" id="GEN36577.1"/>
    </source>
</evidence>
<gene>
    <name evidence="1" type="ORF">ADA01nite_40370</name>
</gene>